<dbReference type="GO" id="GO:0016740">
    <property type="term" value="F:transferase activity"/>
    <property type="evidence" value="ECO:0007669"/>
    <property type="project" value="UniProtKB-KW"/>
</dbReference>
<organism evidence="3 4">
    <name type="scientific">Litorivita pollutaquae</name>
    <dbReference type="NCBI Taxonomy" id="2200892"/>
    <lineage>
        <taxon>Bacteria</taxon>
        <taxon>Pseudomonadati</taxon>
        <taxon>Pseudomonadota</taxon>
        <taxon>Alphaproteobacteria</taxon>
        <taxon>Rhodobacterales</taxon>
        <taxon>Paracoccaceae</taxon>
        <taxon>Litorivita</taxon>
    </lineage>
</organism>
<dbReference type="Pfam" id="PF13304">
    <property type="entry name" value="AAA_21"/>
    <property type="match status" value="1"/>
</dbReference>
<dbReference type="RefSeq" id="WP_110797052.1">
    <property type="nucleotide sequence ID" value="NZ_KZ826491.1"/>
</dbReference>
<feature type="domain" description="ATPase AAA-type core" evidence="2">
    <location>
        <begin position="858"/>
        <end position="929"/>
    </location>
</feature>
<dbReference type="Gene3D" id="3.40.50.300">
    <property type="entry name" value="P-loop containing nucleotide triphosphate hydrolases"/>
    <property type="match status" value="2"/>
</dbReference>
<gene>
    <name evidence="3" type="ORF">DI396_14935</name>
</gene>
<protein>
    <submittedName>
        <fullName evidence="3">Phosphotransferase</fullName>
    </submittedName>
</protein>
<evidence type="ECO:0000259" key="2">
    <source>
        <dbReference type="Pfam" id="PF13304"/>
    </source>
</evidence>
<feature type="coiled-coil region" evidence="1">
    <location>
        <begin position="686"/>
        <end position="713"/>
    </location>
</feature>
<sequence length="993" mass="110734">MSNKGSEWRRWEPHIHAPGTVMNDQFMGPNAWEDYLTALENASPKIKALGVTDYYLTHTYEKVREAKQSGRLSEIELIFLNVELRIGIGTTKGGWVNMHLMVSPEDSDHLEKAKAFVRNLRFRAHDESFNCTKEDLIRLGRLTDPSKTTDELALEHGATQFKVGFDQLRDEFDKSKWAQENILVAVAGSKDDGTSGVKEAADATLRQEIEKFADVIFASSVAQREFWLGLRTASTEELMSSYGGLKPCMHGSDSHETTTVGKPDGNRFSWIKGGLEFDALRQACIDPAGRAFVGEAPPRFGTPSQLIDEIELVNAPWAKTPRIGFNHGLVAVIGARGSGKTALADIVASVCDTTPQTSEGGYSSKPSPSFLSRANDLLGDANVKAIWRAGEPTTRYLDGRDHPDVVNPRARYLSQQFVEDLCSADAMTDGLLREIERVIYEAHTLTDREGALDFRELLELKSARFRHAREREEETIVSLSDRISTEYEQVRMVSKLTADIEAKNKLIERLNEDRGKLIVKGSEARMARLNALSTAAETVRGYLRHFNQQKSALEGLSDDVKDLRTAKAPELLRATQERRKASQIKDSDWDAFRIDYTGDVDAQLVKLLKNCEKSISSWKGVPPPAPTTSETSLIPEDAELSKQPLALLQAEISRLEKLVSVDEVTKKQFSALTSKISAETTSLTILNEKLEAAKGARARITELQTERDEAYARVFSAVTSEQAVLTELYKPLLDRLSGSTGSLKKMSFTVSRSVDVDRWAAFAEKYLIDLRRDTPFKGAGTFLSKVNNDLKAIWETGDADAVGKAMAAFRAEHMSALLEHANVTKSDEIEYRNWLKRFAKWLYSTDHISLQYGIDFDGVDIRKLSPGTRGIVLLLLYLALDDADTRPLIIDQPEENLDPKSVNDELVDLFIAAKAKRQVIMVTHNANLVINTDADQIIIANAENHTRGELPEITYLSGGLENAEIRKAVCDILEGGEVAFKERARRLRVRLKR</sequence>
<dbReference type="Proteomes" id="UP000248012">
    <property type="component" value="Unassembled WGS sequence"/>
</dbReference>
<keyword evidence="3" id="KW-0808">Transferase</keyword>
<dbReference type="InterPro" id="IPR003959">
    <property type="entry name" value="ATPase_AAA_core"/>
</dbReference>
<dbReference type="GO" id="GO:0016887">
    <property type="term" value="F:ATP hydrolysis activity"/>
    <property type="evidence" value="ECO:0007669"/>
    <property type="project" value="InterPro"/>
</dbReference>
<dbReference type="InterPro" id="IPR054787">
    <property type="entry name" value="TrlF_ATPase"/>
</dbReference>
<evidence type="ECO:0000313" key="3">
    <source>
        <dbReference type="EMBL" id="PYC46590.1"/>
    </source>
</evidence>
<dbReference type="OrthoDB" id="9791620at2"/>
<evidence type="ECO:0000313" key="4">
    <source>
        <dbReference type="Proteomes" id="UP000248012"/>
    </source>
</evidence>
<reference evidence="3 4" key="1">
    <citation type="submission" date="2018-05" db="EMBL/GenBank/DDBJ databases">
        <title>Oceanovita maritima gen. nov., sp. nov., a marine bacterium in the family Rhodobacteraceae isolated from surface seawater of Lundu port Xiamen, China.</title>
        <authorList>
            <person name="Hetharua B.H."/>
            <person name="Min D."/>
            <person name="Liao H."/>
            <person name="Tian Y."/>
        </authorList>
    </citation>
    <scope>NUCLEOTIDE SEQUENCE [LARGE SCALE GENOMIC DNA]</scope>
    <source>
        <strain evidence="3 4">FSX-11</strain>
    </source>
</reference>
<proteinExistence type="predicted"/>
<keyword evidence="4" id="KW-1185">Reference proteome</keyword>
<dbReference type="GO" id="GO:0005524">
    <property type="term" value="F:ATP binding"/>
    <property type="evidence" value="ECO:0007669"/>
    <property type="project" value="InterPro"/>
</dbReference>
<dbReference type="AlphaFoldDB" id="A0A2V4NAI2"/>
<dbReference type="EMBL" id="QFVT01000012">
    <property type="protein sequence ID" value="PYC46590.1"/>
    <property type="molecule type" value="Genomic_DNA"/>
</dbReference>
<dbReference type="NCBIfam" id="NF045780">
    <property type="entry name" value="TrlF_fam_ATP"/>
    <property type="match status" value="1"/>
</dbReference>
<evidence type="ECO:0000256" key="1">
    <source>
        <dbReference type="SAM" id="Coils"/>
    </source>
</evidence>
<accession>A0A2V4NAI2</accession>
<comment type="caution">
    <text evidence="3">The sequence shown here is derived from an EMBL/GenBank/DDBJ whole genome shotgun (WGS) entry which is preliminary data.</text>
</comment>
<dbReference type="InterPro" id="IPR027417">
    <property type="entry name" value="P-loop_NTPase"/>
</dbReference>
<name>A0A2V4NAI2_9RHOB</name>
<dbReference type="SUPFAM" id="SSF52540">
    <property type="entry name" value="P-loop containing nucleoside triphosphate hydrolases"/>
    <property type="match status" value="1"/>
</dbReference>
<keyword evidence="1" id="KW-0175">Coiled coil</keyword>